<comment type="caution">
    <text evidence="1">The sequence shown here is derived from an EMBL/GenBank/DDBJ whole genome shotgun (WGS) entry which is preliminary data.</text>
</comment>
<sequence length="160" mass="17427">MGDVLQQVGVVRVTSTMDKGAVGIIERCMDSVEVGNHLVRFTEPATMPLHLRTDITDPVQMQPDPAMVAYARDARIDTSSGDMLIMDRGSSTGLKVGDVLLAVRTKSFPGATTGPKQKQAKETVHHYLGQILIVRVEPTNATGRVLRSQEEIRMGDLATR</sequence>
<evidence type="ECO:0000313" key="1">
    <source>
        <dbReference type="EMBL" id="OIQ69951.1"/>
    </source>
</evidence>
<organism evidence="1">
    <name type="scientific">mine drainage metagenome</name>
    <dbReference type="NCBI Taxonomy" id="410659"/>
    <lineage>
        <taxon>unclassified sequences</taxon>
        <taxon>metagenomes</taxon>
        <taxon>ecological metagenomes</taxon>
    </lineage>
</organism>
<gene>
    <name evidence="1" type="ORF">GALL_484410</name>
</gene>
<dbReference type="EMBL" id="MLJW01004444">
    <property type="protein sequence ID" value="OIQ69951.1"/>
    <property type="molecule type" value="Genomic_DNA"/>
</dbReference>
<protein>
    <submittedName>
        <fullName evidence="1">Uncharacterized protein</fullName>
    </submittedName>
</protein>
<dbReference type="AlphaFoldDB" id="A0A1J5PQB5"/>
<reference evidence="1" key="1">
    <citation type="submission" date="2016-10" db="EMBL/GenBank/DDBJ databases">
        <title>Sequence of Gallionella enrichment culture.</title>
        <authorList>
            <person name="Poehlein A."/>
            <person name="Muehling M."/>
            <person name="Daniel R."/>
        </authorList>
    </citation>
    <scope>NUCLEOTIDE SEQUENCE</scope>
</reference>
<accession>A0A1J5PQB5</accession>
<proteinExistence type="predicted"/>
<name>A0A1J5PQB5_9ZZZZ</name>